<proteinExistence type="inferred from homology"/>
<dbReference type="GO" id="GO:0046872">
    <property type="term" value="F:metal ion binding"/>
    <property type="evidence" value="ECO:0007669"/>
    <property type="project" value="UniProtKB-KW"/>
</dbReference>
<dbReference type="InterPro" id="IPR045109">
    <property type="entry name" value="LSDs-like"/>
</dbReference>
<comment type="subcellular location">
    <subcellularLocation>
        <location evidence="1">Nucleus</location>
    </subcellularLocation>
</comment>
<feature type="compositionally biased region" description="Polar residues" evidence="5">
    <location>
        <begin position="58"/>
        <end position="68"/>
    </location>
</feature>
<evidence type="ECO:0000256" key="3">
    <source>
        <dbReference type="ARBA" id="ARBA00022723"/>
    </source>
</evidence>
<evidence type="ECO:0000256" key="2">
    <source>
        <dbReference type="ARBA" id="ARBA00006801"/>
    </source>
</evidence>
<comment type="similarity">
    <text evidence="2">Belongs to the JARID1 histone demethylase family.</text>
</comment>
<dbReference type="AlphaFoldDB" id="A0ABC8JXF6"/>
<protein>
    <submittedName>
        <fullName evidence="6">Uncharacterized protein</fullName>
    </submittedName>
</protein>
<keyword evidence="3" id="KW-0479">Metal-binding</keyword>
<gene>
    <name evidence="6" type="ORF">ERUC_LOCUS16627</name>
</gene>
<sequence length="149" mass="17186">MQKWQTKVYEIVSINFYRSAKTSFFDLHRCCSFKDYKYELCLNCCQEIHKGKEYVHGSNASESSSTSVPEDKDNPNQSIKWHPDHNGSIFFVSGCGEQVITELTRILPLKFMSHLKHKANSIMVSYKKIPRLLNCSCPGLETDKKRKTA</sequence>
<evidence type="ECO:0000256" key="4">
    <source>
        <dbReference type="ARBA" id="ARBA00023242"/>
    </source>
</evidence>
<evidence type="ECO:0000313" key="7">
    <source>
        <dbReference type="Proteomes" id="UP001642260"/>
    </source>
</evidence>
<evidence type="ECO:0000256" key="1">
    <source>
        <dbReference type="ARBA" id="ARBA00004123"/>
    </source>
</evidence>
<name>A0ABC8JXF6_ERUVS</name>
<dbReference type="PANTHER" id="PTHR12549:SF37">
    <property type="entry name" value="LYSINE-SPECIFIC DEMETHYLASE JMJ26"/>
    <property type="match status" value="1"/>
</dbReference>
<keyword evidence="7" id="KW-1185">Reference proteome</keyword>
<dbReference type="Proteomes" id="UP001642260">
    <property type="component" value="Unassembled WGS sequence"/>
</dbReference>
<dbReference type="EMBL" id="CAKOAT010152932">
    <property type="protein sequence ID" value="CAH8345470.1"/>
    <property type="molecule type" value="Genomic_DNA"/>
</dbReference>
<organism evidence="6 7">
    <name type="scientific">Eruca vesicaria subsp. sativa</name>
    <name type="common">Garden rocket</name>
    <name type="synonym">Eruca sativa</name>
    <dbReference type="NCBI Taxonomy" id="29727"/>
    <lineage>
        <taxon>Eukaryota</taxon>
        <taxon>Viridiplantae</taxon>
        <taxon>Streptophyta</taxon>
        <taxon>Embryophyta</taxon>
        <taxon>Tracheophyta</taxon>
        <taxon>Spermatophyta</taxon>
        <taxon>Magnoliopsida</taxon>
        <taxon>eudicotyledons</taxon>
        <taxon>Gunneridae</taxon>
        <taxon>Pentapetalae</taxon>
        <taxon>rosids</taxon>
        <taxon>malvids</taxon>
        <taxon>Brassicales</taxon>
        <taxon>Brassicaceae</taxon>
        <taxon>Brassiceae</taxon>
        <taxon>Eruca</taxon>
    </lineage>
</organism>
<evidence type="ECO:0000313" key="6">
    <source>
        <dbReference type="EMBL" id="CAH8345470.1"/>
    </source>
</evidence>
<keyword evidence="4" id="KW-0539">Nucleus</keyword>
<reference evidence="6 7" key="1">
    <citation type="submission" date="2022-03" db="EMBL/GenBank/DDBJ databases">
        <authorList>
            <person name="Macdonald S."/>
            <person name="Ahmed S."/>
            <person name="Newling K."/>
        </authorList>
    </citation>
    <scope>NUCLEOTIDE SEQUENCE [LARGE SCALE GENOMIC DNA]</scope>
</reference>
<accession>A0ABC8JXF6</accession>
<comment type="caution">
    <text evidence="6">The sequence shown here is derived from an EMBL/GenBank/DDBJ whole genome shotgun (WGS) entry which is preliminary data.</text>
</comment>
<dbReference type="PANTHER" id="PTHR12549">
    <property type="entry name" value="JMJC DOMAIN-CONTAINING HISTONE DEMETHYLATION PROTEIN"/>
    <property type="match status" value="1"/>
</dbReference>
<feature type="region of interest" description="Disordered" evidence="5">
    <location>
        <begin position="56"/>
        <end position="79"/>
    </location>
</feature>
<dbReference type="GO" id="GO:0005634">
    <property type="term" value="C:nucleus"/>
    <property type="evidence" value="ECO:0007669"/>
    <property type="project" value="UniProtKB-SubCell"/>
</dbReference>
<evidence type="ECO:0000256" key="5">
    <source>
        <dbReference type="SAM" id="MobiDB-lite"/>
    </source>
</evidence>